<evidence type="ECO:0000256" key="1">
    <source>
        <dbReference type="SAM" id="MobiDB-lite"/>
    </source>
</evidence>
<feature type="region of interest" description="Disordered" evidence="1">
    <location>
        <begin position="1"/>
        <end position="36"/>
    </location>
</feature>
<feature type="compositionally biased region" description="Polar residues" evidence="1">
    <location>
        <begin position="1"/>
        <end position="10"/>
    </location>
</feature>
<evidence type="ECO:0000313" key="3">
    <source>
        <dbReference type="Proteomes" id="UP000266723"/>
    </source>
</evidence>
<proteinExistence type="predicted"/>
<gene>
    <name evidence="2" type="ORF">DY000_02006838</name>
</gene>
<keyword evidence="3" id="KW-1185">Reference proteome</keyword>
<name>A0ABQ7BZ19_BRACR</name>
<dbReference type="EMBL" id="QGKV02000832">
    <property type="protein sequence ID" value="KAF3544303.1"/>
    <property type="molecule type" value="Genomic_DNA"/>
</dbReference>
<protein>
    <submittedName>
        <fullName evidence="2">Uncharacterized protein</fullName>
    </submittedName>
</protein>
<evidence type="ECO:0000313" key="2">
    <source>
        <dbReference type="EMBL" id="KAF3544303.1"/>
    </source>
</evidence>
<accession>A0ABQ7BZ19</accession>
<sequence length="217" mass="24589">MEHNQNQPQQEDVYGADIHGYNAQGEHATESTEVDGLEGQQEMCFINANGTSQQNPEEYCNVILYTYASEIELNDHEKKVDEAATEIVAKAEVHIVEKADDKVVERVEIQAVKKVEEKVVKRVGHKAETSINENTGQKLKEVELEETPKVEQPPYDKLSFPGRFITKAPNKVIAKFRTYMSDVGVKLPEITNMHDAYRSELAVKPRSREKWRCSGVS</sequence>
<organism evidence="2 3">
    <name type="scientific">Brassica cretica</name>
    <name type="common">Mustard</name>
    <dbReference type="NCBI Taxonomy" id="69181"/>
    <lineage>
        <taxon>Eukaryota</taxon>
        <taxon>Viridiplantae</taxon>
        <taxon>Streptophyta</taxon>
        <taxon>Embryophyta</taxon>
        <taxon>Tracheophyta</taxon>
        <taxon>Spermatophyta</taxon>
        <taxon>Magnoliopsida</taxon>
        <taxon>eudicotyledons</taxon>
        <taxon>Gunneridae</taxon>
        <taxon>Pentapetalae</taxon>
        <taxon>rosids</taxon>
        <taxon>malvids</taxon>
        <taxon>Brassicales</taxon>
        <taxon>Brassicaceae</taxon>
        <taxon>Brassiceae</taxon>
        <taxon>Brassica</taxon>
    </lineage>
</organism>
<reference evidence="2 3" key="1">
    <citation type="journal article" date="2020" name="BMC Genomics">
        <title>Intraspecific diversification of the crop wild relative Brassica cretica Lam. using demographic model selection.</title>
        <authorList>
            <person name="Kioukis A."/>
            <person name="Michalopoulou V.A."/>
            <person name="Briers L."/>
            <person name="Pirintsos S."/>
            <person name="Studholme D.J."/>
            <person name="Pavlidis P."/>
            <person name="Sarris P.F."/>
        </authorList>
    </citation>
    <scope>NUCLEOTIDE SEQUENCE [LARGE SCALE GENOMIC DNA]</scope>
    <source>
        <strain evidence="3">cv. PFS-1207/04</strain>
    </source>
</reference>
<dbReference type="Proteomes" id="UP000266723">
    <property type="component" value="Unassembled WGS sequence"/>
</dbReference>
<comment type="caution">
    <text evidence="2">The sequence shown here is derived from an EMBL/GenBank/DDBJ whole genome shotgun (WGS) entry which is preliminary data.</text>
</comment>